<sequence>MTHSSARKVSSRIGLCLALAALPLVSCTATMEAAPTNAAPVAVPTVYLASDSTVADYKPDRYPQSGWGSFIGCVLDGVRVDNRAVGGRSTRSFVNEDRWNSIRTSLKPGDTVLIQFAHNDANKEKAERYVAPDTAYRQYLVSFIADARATGATPILVTPVTRHNFKDGHAVADFAAYSAVMRDLAKQYDVPLVDLETASRHYIDTMGENASNSLYLHYKPGEYPAFPDGIGDDTHFSEMGARRMANLVADGLAQTDTTLASHVSADRGDLTRATAVGSKACH</sequence>
<dbReference type="InterPro" id="IPR037459">
    <property type="entry name" value="RhgT-like"/>
</dbReference>
<keyword evidence="3" id="KW-0732">Signal</keyword>
<dbReference type="Gene3D" id="3.40.50.1110">
    <property type="entry name" value="SGNH hydrolase"/>
    <property type="match status" value="1"/>
</dbReference>
<dbReference type="EMBL" id="BMIP01000010">
    <property type="protein sequence ID" value="GGD80938.1"/>
    <property type="molecule type" value="Genomic_DNA"/>
</dbReference>
<evidence type="ECO:0000313" key="5">
    <source>
        <dbReference type="EMBL" id="GGD80938.1"/>
    </source>
</evidence>
<dbReference type="InterPro" id="IPR036514">
    <property type="entry name" value="SGNH_hydro_sf"/>
</dbReference>
<dbReference type="Proteomes" id="UP000612349">
    <property type="component" value="Unassembled WGS sequence"/>
</dbReference>
<feature type="chain" id="PRO_5037403617" evidence="3">
    <location>
        <begin position="34"/>
        <end position="282"/>
    </location>
</feature>
<evidence type="ECO:0000256" key="1">
    <source>
        <dbReference type="ARBA" id="ARBA00008668"/>
    </source>
</evidence>
<dbReference type="AlphaFoldDB" id="A0A917DXI3"/>
<proteinExistence type="inferred from homology"/>
<dbReference type="GO" id="GO:0016788">
    <property type="term" value="F:hydrolase activity, acting on ester bonds"/>
    <property type="evidence" value="ECO:0007669"/>
    <property type="project" value="UniProtKB-ARBA"/>
</dbReference>
<reference evidence="5" key="2">
    <citation type="submission" date="2020-09" db="EMBL/GenBank/DDBJ databases">
        <authorList>
            <person name="Sun Q."/>
            <person name="Zhou Y."/>
        </authorList>
    </citation>
    <scope>NUCLEOTIDE SEQUENCE</scope>
    <source>
        <strain evidence="5">CGMCC 1.15360</strain>
    </source>
</reference>
<protein>
    <submittedName>
        <fullName evidence="5">Rhamnogalacturonan acetylesterase YesY</fullName>
    </submittedName>
</protein>
<dbReference type="PANTHER" id="PTHR43695">
    <property type="entry name" value="PUTATIVE (AFU_ORTHOLOGUE AFUA_2G17250)-RELATED"/>
    <property type="match status" value="1"/>
</dbReference>
<evidence type="ECO:0000256" key="3">
    <source>
        <dbReference type="SAM" id="SignalP"/>
    </source>
</evidence>
<feature type="signal peptide" evidence="3">
    <location>
        <begin position="1"/>
        <end position="33"/>
    </location>
</feature>
<accession>A0A917DXI3</accession>
<evidence type="ECO:0000256" key="2">
    <source>
        <dbReference type="ARBA" id="ARBA00022801"/>
    </source>
</evidence>
<dbReference type="InterPro" id="IPR013830">
    <property type="entry name" value="SGNH_hydro"/>
</dbReference>
<dbReference type="PANTHER" id="PTHR43695:SF1">
    <property type="entry name" value="RHAMNOGALACTURONAN ACETYLESTERASE"/>
    <property type="match status" value="1"/>
</dbReference>
<comment type="caution">
    <text evidence="5">The sequence shown here is derived from an EMBL/GenBank/DDBJ whole genome shotgun (WGS) entry which is preliminary data.</text>
</comment>
<name>A0A917DXI3_9SPHN</name>
<reference evidence="5" key="1">
    <citation type="journal article" date="2014" name="Int. J. Syst. Evol. Microbiol.">
        <title>Complete genome sequence of Corynebacterium casei LMG S-19264T (=DSM 44701T), isolated from a smear-ripened cheese.</title>
        <authorList>
            <consortium name="US DOE Joint Genome Institute (JGI-PGF)"/>
            <person name="Walter F."/>
            <person name="Albersmeier A."/>
            <person name="Kalinowski J."/>
            <person name="Ruckert C."/>
        </authorList>
    </citation>
    <scope>NUCLEOTIDE SEQUENCE</scope>
    <source>
        <strain evidence="5">CGMCC 1.15360</strain>
    </source>
</reference>
<dbReference type="Pfam" id="PF13472">
    <property type="entry name" value="Lipase_GDSL_2"/>
    <property type="match status" value="1"/>
</dbReference>
<organism evidence="5 6">
    <name type="scientific">Croceicoccus mobilis</name>
    <dbReference type="NCBI Taxonomy" id="1703339"/>
    <lineage>
        <taxon>Bacteria</taxon>
        <taxon>Pseudomonadati</taxon>
        <taxon>Pseudomonadota</taxon>
        <taxon>Alphaproteobacteria</taxon>
        <taxon>Sphingomonadales</taxon>
        <taxon>Erythrobacteraceae</taxon>
        <taxon>Croceicoccus</taxon>
    </lineage>
</organism>
<comment type="similarity">
    <text evidence="1">Belongs to the 'GDSL' lipolytic enzyme family.</text>
</comment>
<gene>
    <name evidence="5" type="primary">yesY</name>
    <name evidence="5" type="ORF">GCM10010990_33560</name>
</gene>
<dbReference type="RefSeq" id="WP_229665561.1">
    <property type="nucleotide sequence ID" value="NZ_BMIP01000010.1"/>
</dbReference>
<keyword evidence="6" id="KW-1185">Reference proteome</keyword>
<dbReference type="SUPFAM" id="SSF52266">
    <property type="entry name" value="SGNH hydrolase"/>
    <property type="match status" value="1"/>
</dbReference>
<keyword evidence="2" id="KW-0378">Hydrolase</keyword>
<feature type="domain" description="SGNH hydrolase-type esterase" evidence="4">
    <location>
        <begin position="51"/>
        <end position="242"/>
    </location>
</feature>
<evidence type="ECO:0000313" key="6">
    <source>
        <dbReference type="Proteomes" id="UP000612349"/>
    </source>
</evidence>
<evidence type="ECO:0000259" key="4">
    <source>
        <dbReference type="Pfam" id="PF13472"/>
    </source>
</evidence>
<dbReference type="CDD" id="cd01821">
    <property type="entry name" value="Rhamnogalacturan_acetylesterase_like"/>
    <property type="match status" value="1"/>
</dbReference>